<feature type="region of interest" description="Disordered" evidence="1">
    <location>
        <begin position="1"/>
        <end position="79"/>
    </location>
</feature>
<dbReference type="Proteomes" id="UP000011014">
    <property type="component" value="Unassembled WGS sequence"/>
</dbReference>
<proteinExistence type="predicted"/>
<feature type="compositionally biased region" description="Low complexity" evidence="1">
    <location>
        <begin position="70"/>
        <end position="79"/>
    </location>
</feature>
<dbReference type="AlphaFoldDB" id="E4YUB6"/>
<dbReference type="Gene3D" id="3.40.50.300">
    <property type="entry name" value="P-loop containing nucleotide triphosphate hydrolases"/>
    <property type="match status" value="1"/>
</dbReference>
<dbReference type="InterPro" id="IPR027417">
    <property type="entry name" value="P-loop_NTPase"/>
</dbReference>
<sequence length="247" mass="27413">SSMLESPAEPDRASEKARPNSDDDEEFKRVLEISQQEEREKQAILDCLNKSDEDNVDTNKKPDPPPTPISVPTQSSPVPTVSFAQQAKTGGNFQQPASEPLPVSQLRSQVEIKDGYNLYVMRGLPGSGKSTLAKSMVKSYNDAGKKGVICSADDFFIDNRGKYNFDMTRLSEAHEHCRLKADQFMALKLLSLTTRTLKYGKCSLMLKWHSVTATESLLKNQIQFGSLMFANSPDVIDTMFPNNVSPS</sequence>
<accession>E4YUB6</accession>
<name>E4YUB6_OIKDI</name>
<feature type="non-terminal residue" evidence="2">
    <location>
        <position position="1"/>
    </location>
</feature>
<dbReference type="PANTHER" id="PTHR13308">
    <property type="entry name" value="NEDD4-BINDING PROTEIN 2-LIKE 1"/>
    <property type="match status" value="1"/>
</dbReference>
<dbReference type="SUPFAM" id="SSF52540">
    <property type="entry name" value="P-loop containing nucleoside triphosphate hydrolases"/>
    <property type="match status" value="2"/>
</dbReference>
<organism evidence="2">
    <name type="scientific">Oikopleura dioica</name>
    <name type="common">Tunicate</name>
    <dbReference type="NCBI Taxonomy" id="34765"/>
    <lineage>
        <taxon>Eukaryota</taxon>
        <taxon>Metazoa</taxon>
        <taxon>Chordata</taxon>
        <taxon>Tunicata</taxon>
        <taxon>Appendicularia</taxon>
        <taxon>Copelata</taxon>
        <taxon>Oikopleuridae</taxon>
        <taxon>Oikopleura</taxon>
    </lineage>
</organism>
<dbReference type="InterPro" id="IPR003903">
    <property type="entry name" value="UIM_dom"/>
</dbReference>
<feature type="compositionally biased region" description="Basic and acidic residues" evidence="1">
    <location>
        <begin position="9"/>
        <end position="63"/>
    </location>
</feature>
<dbReference type="InterPro" id="IPR026302">
    <property type="entry name" value="NEDD4-bd_p2"/>
</dbReference>
<evidence type="ECO:0000256" key="1">
    <source>
        <dbReference type="SAM" id="MobiDB-lite"/>
    </source>
</evidence>
<dbReference type="PANTHER" id="PTHR13308:SF40">
    <property type="entry name" value="NEDD4-BINDING PROTEIN 2-LIKE 1"/>
    <property type="match status" value="1"/>
</dbReference>
<gene>
    <name evidence="2" type="ORF">GSOID_T00019598001</name>
</gene>
<evidence type="ECO:0008006" key="3">
    <source>
        <dbReference type="Google" id="ProtNLM"/>
    </source>
</evidence>
<evidence type="ECO:0000313" key="2">
    <source>
        <dbReference type="EMBL" id="CBY39055.1"/>
    </source>
</evidence>
<dbReference type="PROSITE" id="PS50330">
    <property type="entry name" value="UIM"/>
    <property type="match status" value="1"/>
</dbReference>
<reference evidence="2" key="1">
    <citation type="journal article" date="2010" name="Science">
        <title>Plasticity of animal genome architecture unmasked by rapid evolution of a pelagic tunicate.</title>
        <authorList>
            <person name="Denoeud F."/>
            <person name="Henriet S."/>
            <person name="Mungpakdee S."/>
            <person name="Aury J.M."/>
            <person name="Da Silva C."/>
            <person name="Brinkmann H."/>
            <person name="Mikhaleva J."/>
            <person name="Olsen L.C."/>
            <person name="Jubin C."/>
            <person name="Canestro C."/>
            <person name="Bouquet J.M."/>
            <person name="Danks G."/>
            <person name="Poulain J."/>
            <person name="Campsteijn C."/>
            <person name="Adamski M."/>
            <person name="Cross I."/>
            <person name="Yadetie F."/>
            <person name="Muffato M."/>
            <person name="Louis A."/>
            <person name="Butcher S."/>
            <person name="Tsagkogeorga G."/>
            <person name="Konrad A."/>
            <person name="Singh S."/>
            <person name="Jensen M.F."/>
            <person name="Cong E.H."/>
            <person name="Eikeseth-Otteraa H."/>
            <person name="Noel B."/>
            <person name="Anthouard V."/>
            <person name="Porcel B.M."/>
            <person name="Kachouri-Lafond R."/>
            <person name="Nishino A."/>
            <person name="Ugolini M."/>
            <person name="Chourrout P."/>
            <person name="Nishida H."/>
            <person name="Aasland R."/>
            <person name="Huzurbazar S."/>
            <person name="Westhof E."/>
            <person name="Delsuc F."/>
            <person name="Lehrach H."/>
            <person name="Reinhardt R."/>
            <person name="Weissenbach J."/>
            <person name="Roy S.W."/>
            <person name="Artiguenave F."/>
            <person name="Postlethwait J.H."/>
            <person name="Manak J.R."/>
            <person name="Thompson E.M."/>
            <person name="Jaillon O."/>
            <person name="Du Pasquier L."/>
            <person name="Boudinot P."/>
            <person name="Liberles D.A."/>
            <person name="Volff J.N."/>
            <person name="Philippe H."/>
            <person name="Lenhard B."/>
            <person name="Roest Crollius H."/>
            <person name="Wincker P."/>
            <person name="Chourrout D."/>
        </authorList>
    </citation>
    <scope>NUCLEOTIDE SEQUENCE [LARGE SCALE GENOMIC DNA]</scope>
</reference>
<dbReference type="EMBL" id="FN655410">
    <property type="protein sequence ID" value="CBY39055.1"/>
    <property type="molecule type" value="Genomic_DNA"/>
</dbReference>
<protein>
    <recommendedName>
        <fullName evidence="3">2',3'-cyclic-nucleotide 3'-phosphodiesterase</fullName>
    </recommendedName>
</protein>